<keyword evidence="2" id="KW-1185">Reference proteome</keyword>
<evidence type="ECO:0000313" key="2">
    <source>
        <dbReference type="Proteomes" id="UP001049518"/>
    </source>
</evidence>
<dbReference type="PANTHER" id="PTHR38567">
    <property type="entry name" value="DUF4291 DOMAIN-CONTAINING PROTEIN"/>
    <property type="match status" value="1"/>
</dbReference>
<reference evidence="1" key="1">
    <citation type="submission" date="2020-07" db="EMBL/GenBank/DDBJ databases">
        <authorList>
            <person name="Tarantini F.S."/>
            <person name="Hong K.W."/>
            <person name="Chan K.G."/>
        </authorList>
    </citation>
    <scope>NUCLEOTIDE SEQUENCE</scope>
    <source>
        <strain evidence="1">32-07</strain>
    </source>
</reference>
<dbReference type="Pfam" id="PF14124">
    <property type="entry name" value="DUF4291"/>
    <property type="match status" value="1"/>
</dbReference>
<dbReference type="Proteomes" id="UP001049518">
    <property type="component" value="Chromosome"/>
</dbReference>
<dbReference type="PANTHER" id="PTHR38567:SF1">
    <property type="entry name" value="DUF4291 DOMAIN-CONTAINING PROTEIN"/>
    <property type="match status" value="1"/>
</dbReference>
<organism evidence="1 2">
    <name type="scientific">Actinomadura graeca</name>
    <dbReference type="NCBI Taxonomy" id="2750812"/>
    <lineage>
        <taxon>Bacteria</taxon>
        <taxon>Bacillati</taxon>
        <taxon>Actinomycetota</taxon>
        <taxon>Actinomycetes</taxon>
        <taxon>Streptosporangiales</taxon>
        <taxon>Thermomonosporaceae</taxon>
        <taxon>Actinomadura</taxon>
    </lineage>
</organism>
<sequence>MKTPTRQIRADHDRDTITVYQAYGPEIGGPAAEHGTFVPPFSRNRMTWIKPSFLWLMARSNWARERGQESVLAVRISRAGWEQALGLAVPTHPDRRVFRGSAEWRERFADAVVHVQWDPERSLRGRKLEARSIQIGLSRHIVDRYVDHWILGIEDRTPLVRRLHRLVHDGQVGKAKALLPPERPYPLSAALAHRLGADTPGR</sequence>
<name>A0ABX8RAK8_9ACTN</name>
<proteinExistence type="predicted"/>
<accession>A0ABX8RAK8</accession>
<dbReference type="EMBL" id="CP059572">
    <property type="protein sequence ID" value="QXJ26018.1"/>
    <property type="molecule type" value="Genomic_DNA"/>
</dbReference>
<gene>
    <name evidence="1" type="ORF">AGRA3207_007602</name>
</gene>
<protein>
    <submittedName>
        <fullName evidence="1">DUF4291 domain-containing protein</fullName>
    </submittedName>
</protein>
<evidence type="ECO:0000313" key="1">
    <source>
        <dbReference type="EMBL" id="QXJ26018.1"/>
    </source>
</evidence>
<dbReference type="InterPro" id="IPR025633">
    <property type="entry name" value="DUF4291"/>
</dbReference>
<dbReference type="RefSeq" id="WP_231332236.1">
    <property type="nucleotide sequence ID" value="NZ_CP059572.1"/>
</dbReference>